<keyword evidence="3" id="KW-1185">Reference proteome</keyword>
<evidence type="ECO:0000256" key="1">
    <source>
        <dbReference type="SAM" id="MobiDB-lite"/>
    </source>
</evidence>
<accession>A0A183MR85</accession>
<sequence length="106" mass="11835">MESSRPKEERNTKEHITPGNGNRHEKNEQGSDRTRKEGPGLSEWVGEYWSADYALLGVTGVIPGNPYAPLFWNHGFPNPLGGLPVSTNIGKASDIRFPSSRFRKQQ</sequence>
<organism evidence="2 3">
    <name type="scientific">Schistosoma margrebowiei</name>
    <dbReference type="NCBI Taxonomy" id="48269"/>
    <lineage>
        <taxon>Eukaryota</taxon>
        <taxon>Metazoa</taxon>
        <taxon>Spiralia</taxon>
        <taxon>Lophotrochozoa</taxon>
        <taxon>Platyhelminthes</taxon>
        <taxon>Trematoda</taxon>
        <taxon>Digenea</taxon>
        <taxon>Strigeidida</taxon>
        <taxon>Schistosomatoidea</taxon>
        <taxon>Schistosomatidae</taxon>
        <taxon>Schistosoma</taxon>
    </lineage>
</organism>
<evidence type="ECO:0000313" key="2">
    <source>
        <dbReference type="EMBL" id="VDP28308.1"/>
    </source>
</evidence>
<dbReference type="EMBL" id="UZAI01017690">
    <property type="protein sequence ID" value="VDP28308.1"/>
    <property type="molecule type" value="Genomic_DNA"/>
</dbReference>
<reference evidence="2 3" key="1">
    <citation type="submission" date="2018-11" db="EMBL/GenBank/DDBJ databases">
        <authorList>
            <consortium name="Pathogen Informatics"/>
        </authorList>
    </citation>
    <scope>NUCLEOTIDE SEQUENCE [LARGE SCALE GENOMIC DNA]</scope>
    <source>
        <strain evidence="2 3">Zambia</strain>
    </source>
</reference>
<proteinExistence type="predicted"/>
<dbReference type="AlphaFoldDB" id="A0A183MR85"/>
<feature type="region of interest" description="Disordered" evidence="1">
    <location>
        <begin position="1"/>
        <end position="40"/>
    </location>
</feature>
<gene>
    <name evidence="2" type="ORF">SMRZ_LOCUS18560</name>
</gene>
<dbReference type="Proteomes" id="UP000277204">
    <property type="component" value="Unassembled WGS sequence"/>
</dbReference>
<feature type="compositionally biased region" description="Basic and acidic residues" evidence="1">
    <location>
        <begin position="1"/>
        <end position="38"/>
    </location>
</feature>
<name>A0A183MR85_9TREM</name>
<protein>
    <submittedName>
        <fullName evidence="2">Uncharacterized protein</fullName>
    </submittedName>
</protein>
<evidence type="ECO:0000313" key="3">
    <source>
        <dbReference type="Proteomes" id="UP000277204"/>
    </source>
</evidence>